<evidence type="ECO:0000313" key="1">
    <source>
        <dbReference type="EMBL" id="CAG8610549.1"/>
    </source>
</evidence>
<protein>
    <submittedName>
        <fullName evidence="1">14595_t:CDS:1</fullName>
    </submittedName>
</protein>
<accession>A0ACA9MUD8</accession>
<feature type="non-terminal residue" evidence="1">
    <location>
        <position position="1"/>
    </location>
</feature>
<comment type="caution">
    <text evidence="1">The sequence shown here is derived from an EMBL/GenBank/DDBJ whole genome shotgun (WGS) entry which is preliminary data.</text>
</comment>
<sequence length="388" mass="44891">GIDSQDSLELWRENLTYIENNIDQFLIPISRLKNLQNERKSHNKRRRITKKTTQNVKRQSSHYTSDQCQSTSSRSSSELSSNRSSSLASLASVACSSFASSSSTVANILRKIKNNKDLLAMDKNCIIDLHAHSKYLKNEEVKSLKEYFSSLEMTVPSYISELLLKISNLYNNINGIDELFERLQELKSNYKLSIRDHESRKIYFIFTFVESMLIKYKMNFFSSQMNEAKWSVEFFGRVAELIVSDDKLRTDWNSHSLSSRERMIENNPSRLGKKPDLFIVNSSGYELFYLEIAGDLNNKKKSNHIGDYDKRLQVIEIPTVFDNHFARLRTFIECICVLSANIYKMETLLDENRKSSNSRSPQLAKKIGMKDSPIKKKKSNTSKTSKKK</sequence>
<organism evidence="1 2">
    <name type="scientific">Dentiscutata heterogama</name>
    <dbReference type="NCBI Taxonomy" id="1316150"/>
    <lineage>
        <taxon>Eukaryota</taxon>
        <taxon>Fungi</taxon>
        <taxon>Fungi incertae sedis</taxon>
        <taxon>Mucoromycota</taxon>
        <taxon>Glomeromycotina</taxon>
        <taxon>Glomeromycetes</taxon>
        <taxon>Diversisporales</taxon>
        <taxon>Gigasporaceae</taxon>
        <taxon>Dentiscutata</taxon>
    </lineage>
</organism>
<name>A0ACA9MUD8_9GLOM</name>
<gene>
    <name evidence="1" type="ORF">DHETER_LOCUS7616</name>
</gene>
<reference evidence="1" key="1">
    <citation type="submission" date="2021-06" db="EMBL/GenBank/DDBJ databases">
        <authorList>
            <person name="Kallberg Y."/>
            <person name="Tangrot J."/>
            <person name="Rosling A."/>
        </authorList>
    </citation>
    <scope>NUCLEOTIDE SEQUENCE</scope>
    <source>
        <strain evidence="1">IL203A</strain>
    </source>
</reference>
<keyword evidence="2" id="KW-1185">Reference proteome</keyword>
<evidence type="ECO:0000313" key="2">
    <source>
        <dbReference type="Proteomes" id="UP000789702"/>
    </source>
</evidence>
<dbReference type="Proteomes" id="UP000789702">
    <property type="component" value="Unassembled WGS sequence"/>
</dbReference>
<feature type="non-terminal residue" evidence="1">
    <location>
        <position position="388"/>
    </location>
</feature>
<proteinExistence type="predicted"/>
<dbReference type="EMBL" id="CAJVPU010010989">
    <property type="protein sequence ID" value="CAG8610549.1"/>
    <property type="molecule type" value="Genomic_DNA"/>
</dbReference>